<dbReference type="RefSeq" id="XP_025481677.1">
    <property type="nucleotide sequence ID" value="XM_025619279.1"/>
</dbReference>
<name>A0A318YPA4_ASPNB</name>
<gene>
    <name evidence="2" type="ORF">BO87DRAFT_304462</name>
</gene>
<keyword evidence="2" id="KW-0489">Methyltransferase</keyword>
<dbReference type="EMBL" id="KZ821454">
    <property type="protein sequence ID" value="PYH36199.1"/>
    <property type="molecule type" value="Genomic_DNA"/>
</dbReference>
<dbReference type="SUPFAM" id="SSF53335">
    <property type="entry name" value="S-adenosyl-L-methionine-dependent methyltransferases"/>
    <property type="match status" value="1"/>
</dbReference>
<dbReference type="InterPro" id="IPR029063">
    <property type="entry name" value="SAM-dependent_MTases_sf"/>
</dbReference>
<evidence type="ECO:0000313" key="2">
    <source>
        <dbReference type="EMBL" id="PYH36199.1"/>
    </source>
</evidence>
<dbReference type="PANTHER" id="PTHR43591:SF24">
    <property type="entry name" value="2-METHOXY-6-POLYPRENYL-1,4-BENZOQUINOL METHYLASE, MITOCHONDRIAL"/>
    <property type="match status" value="1"/>
</dbReference>
<dbReference type="Pfam" id="PF13649">
    <property type="entry name" value="Methyltransf_25"/>
    <property type="match status" value="1"/>
</dbReference>
<protein>
    <submittedName>
        <fullName evidence="2">S-adenosyl-L-methionine-dependent methyltransferase</fullName>
    </submittedName>
</protein>
<dbReference type="Proteomes" id="UP000247647">
    <property type="component" value="Unassembled WGS sequence"/>
</dbReference>
<proteinExistence type="predicted"/>
<dbReference type="GO" id="GO:0032259">
    <property type="term" value="P:methylation"/>
    <property type="evidence" value="ECO:0007669"/>
    <property type="project" value="UniProtKB-KW"/>
</dbReference>
<dbReference type="OrthoDB" id="506498at2759"/>
<keyword evidence="2" id="KW-0808">Transferase</keyword>
<evidence type="ECO:0000313" key="3">
    <source>
        <dbReference type="Proteomes" id="UP000247647"/>
    </source>
</evidence>
<dbReference type="GeneID" id="37121735"/>
<dbReference type="GO" id="GO:0008168">
    <property type="term" value="F:methyltransferase activity"/>
    <property type="evidence" value="ECO:0007669"/>
    <property type="project" value="UniProtKB-KW"/>
</dbReference>
<evidence type="ECO:0000259" key="1">
    <source>
        <dbReference type="Pfam" id="PF13649"/>
    </source>
</evidence>
<organism evidence="2 3">
    <name type="scientific">Aspergillus neoniger (strain CBS 115656)</name>
    <dbReference type="NCBI Taxonomy" id="1448310"/>
    <lineage>
        <taxon>Eukaryota</taxon>
        <taxon>Fungi</taxon>
        <taxon>Dikarya</taxon>
        <taxon>Ascomycota</taxon>
        <taxon>Pezizomycotina</taxon>
        <taxon>Eurotiomycetes</taxon>
        <taxon>Eurotiomycetidae</taxon>
        <taxon>Eurotiales</taxon>
        <taxon>Aspergillaceae</taxon>
        <taxon>Aspergillus</taxon>
        <taxon>Aspergillus subgen. Circumdati</taxon>
    </lineage>
</organism>
<dbReference type="InterPro" id="IPR041698">
    <property type="entry name" value="Methyltransf_25"/>
</dbReference>
<dbReference type="CDD" id="cd02440">
    <property type="entry name" value="AdoMet_MTases"/>
    <property type="match status" value="1"/>
</dbReference>
<keyword evidence="3" id="KW-1185">Reference proteome</keyword>
<feature type="domain" description="Methyltransferase" evidence="1">
    <location>
        <begin position="127"/>
        <end position="224"/>
    </location>
</feature>
<dbReference type="AlphaFoldDB" id="A0A318YPA4"/>
<dbReference type="Gene3D" id="3.40.50.150">
    <property type="entry name" value="Vaccinia Virus protein VP39"/>
    <property type="match status" value="1"/>
</dbReference>
<reference evidence="2" key="1">
    <citation type="submission" date="2016-12" db="EMBL/GenBank/DDBJ databases">
        <title>The genomes of Aspergillus section Nigri reveals drivers in fungal speciation.</title>
        <authorList>
            <consortium name="DOE Joint Genome Institute"/>
            <person name="Vesth T.C."/>
            <person name="Nybo J."/>
            <person name="Theobald S."/>
            <person name="Brandl J."/>
            <person name="Frisvad J.C."/>
            <person name="Nielsen K.F."/>
            <person name="Lyhne E.K."/>
            <person name="Kogle M.E."/>
            <person name="Kuo A."/>
            <person name="Riley R."/>
            <person name="Clum A."/>
            <person name="Nolan M."/>
            <person name="Lipzen A."/>
            <person name="Salamov A."/>
            <person name="Henrissat B."/>
            <person name="Wiebenga A."/>
            <person name="De Vries R.P."/>
            <person name="Grigoriev I.V."/>
            <person name="Mortensen U.H."/>
            <person name="Andersen M.R."/>
            <person name="Baker S.E."/>
        </authorList>
    </citation>
    <scope>NUCLEOTIDE SEQUENCE [LARGE SCALE GENOMIC DNA]</scope>
    <source>
        <strain evidence="2">CBS 115656</strain>
    </source>
</reference>
<accession>A0A318YPA4</accession>
<sequence>MATSVHALGTKLMEQTGRPFVPIEATSNSAEWQTAFQVSPLRSPAVQTNLLPSTRSPDSQTENLDETYRHTITVHGREYQQYSIDNEISFQPVDRDEANRLELQNKVFNKIFDNRLIFPRNCEPQRVLDCGHGAGSWAIQVAEEFPDCEVIGVDISPHMIPDDDDDDFDVAENLEFQVDDLNRPFTFPPEYFDLVNSRMMATGIDGSRWSSYIQDIKRVLKPGGWVQLVEIYFNVQSDNGSLTEKHALRQWSTKLMSSVEDVKDLRVGTRLRDLLLAAGLKEVESTMIPVPLCEWSSVEPRMRDIGKANRKITRHLLTAVALYPLTQRLHMSHDEFQQLIDQAQKEAENTSLKTYFPLYVAIGRKPS</sequence>
<dbReference type="PANTHER" id="PTHR43591">
    <property type="entry name" value="METHYLTRANSFERASE"/>
    <property type="match status" value="1"/>
</dbReference>